<sequence length="202" mass="22178">MASTFSNYMTRFHGAQTTTPGAPGYYREVTEAANQSDNCFAYAVGKPGRINSQTRAQLTTEYESMHFYEVDKNGAPQPGDAEIYAKPSTPNQIVHAHKVVNATTARSKLGGGELIEHHIATLQAPRAPNVNTYEYGTLIMRFRRDDARYTREWTTTRSGRPVKRKAGEDDMSASKKPKPAPAVKPAAKPAAKSAAKPVVKKH</sequence>
<evidence type="ECO:0000256" key="1">
    <source>
        <dbReference type="SAM" id="MobiDB-lite"/>
    </source>
</evidence>
<dbReference type="InParanoid" id="A0A2P5HW38"/>
<dbReference type="OrthoDB" id="5210350at2759"/>
<dbReference type="AlphaFoldDB" id="A0A2P5HW38"/>
<dbReference type="Pfam" id="PF24738">
    <property type="entry name" value="DUF7689"/>
    <property type="match status" value="1"/>
</dbReference>
<feature type="compositionally biased region" description="Low complexity" evidence="1">
    <location>
        <begin position="181"/>
        <end position="202"/>
    </location>
</feature>
<gene>
    <name evidence="3" type="ORF">DHEL01_v207153</name>
</gene>
<dbReference type="InterPro" id="IPR056106">
    <property type="entry name" value="DUF7689"/>
</dbReference>
<accession>A0A2P5HW38</accession>
<name>A0A2P5HW38_DIAHE</name>
<evidence type="ECO:0000313" key="3">
    <source>
        <dbReference type="EMBL" id="POS74461.1"/>
    </source>
</evidence>
<evidence type="ECO:0000313" key="4">
    <source>
        <dbReference type="Proteomes" id="UP000094444"/>
    </source>
</evidence>
<proteinExistence type="predicted"/>
<feature type="domain" description="DUF7689" evidence="2">
    <location>
        <begin position="29"/>
        <end position="141"/>
    </location>
</feature>
<keyword evidence="4" id="KW-1185">Reference proteome</keyword>
<feature type="region of interest" description="Disordered" evidence="1">
    <location>
        <begin position="153"/>
        <end position="202"/>
    </location>
</feature>
<reference evidence="3" key="1">
    <citation type="submission" date="2017-09" db="EMBL/GenBank/DDBJ databases">
        <title>Polyketide synthases of a Diaporthe helianthi virulent isolate.</title>
        <authorList>
            <person name="Baroncelli R."/>
        </authorList>
    </citation>
    <scope>NUCLEOTIDE SEQUENCE [LARGE SCALE GENOMIC DNA]</scope>
    <source>
        <strain evidence="3">7/96</strain>
    </source>
</reference>
<evidence type="ECO:0000259" key="2">
    <source>
        <dbReference type="Pfam" id="PF24738"/>
    </source>
</evidence>
<dbReference type="Proteomes" id="UP000094444">
    <property type="component" value="Unassembled WGS sequence"/>
</dbReference>
<organism evidence="3 4">
    <name type="scientific">Diaporthe helianthi</name>
    <dbReference type="NCBI Taxonomy" id="158607"/>
    <lineage>
        <taxon>Eukaryota</taxon>
        <taxon>Fungi</taxon>
        <taxon>Dikarya</taxon>
        <taxon>Ascomycota</taxon>
        <taxon>Pezizomycotina</taxon>
        <taxon>Sordariomycetes</taxon>
        <taxon>Sordariomycetidae</taxon>
        <taxon>Diaporthales</taxon>
        <taxon>Diaporthaceae</taxon>
        <taxon>Diaporthe</taxon>
    </lineage>
</organism>
<protein>
    <recommendedName>
        <fullName evidence="2">DUF7689 domain-containing protein</fullName>
    </recommendedName>
</protein>
<dbReference type="EMBL" id="MAVT02000626">
    <property type="protein sequence ID" value="POS74461.1"/>
    <property type="molecule type" value="Genomic_DNA"/>
</dbReference>
<comment type="caution">
    <text evidence="3">The sequence shown here is derived from an EMBL/GenBank/DDBJ whole genome shotgun (WGS) entry which is preliminary data.</text>
</comment>